<evidence type="ECO:0000256" key="7">
    <source>
        <dbReference type="ARBA" id="ARBA00023004"/>
    </source>
</evidence>
<evidence type="ECO:0000256" key="11">
    <source>
        <dbReference type="RuleBase" id="RU000461"/>
    </source>
</evidence>
<evidence type="ECO:0000313" key="13">
    <source>
        <dbReference type="Proteomes" id="UP000663760"/>
    </source>
</evidence>
<dbReference type="PROSITE" id="PS00086">
    <property type="entry name" value="CYTOCHROME_P450"/>
    <property type="match status" value="1"/>
</dbReference>
<dbReference type="AlphaFoldDB" id="A0A7I8KTY2"/>
<name>A0A7I8KTY2_SPIIN</name>
<evidence type="ECO:0000256" key="10">
    <source>
        <dbReference type="PIRSR" id="PIRSR602401-1"/>
    </source>
</evidence>
<keyword evidence="4 10" id="KW-0349">Heme</keyword>
<evidence type="ECO:0000256" key="5">
    <source>
        <dbReference type="ARBA" id="ARBA00022723"/>
    </source>
</evidence>
<evidence type="ECO:0000256" key="4">
    <source>
        <dbReference type="ARBA" id="ARBA00022617"/>
    </source>
</evidence>
<dbReference type="GO" id="GO:0016705">
    <property type="term" value="F:oxidoreductase activity, acting on paired donors, with incorporation or reduction of molecular oxygen"/>
    <property type="evidence" value="ECO:0007669"/>
    <property type="project" value="InterPro"/>
</dbReference>
<dbReference type="PANTHER" id="PTHR47943">
    <property type="entry name" value="CYTOCHROME P450 93A3-LIKE"/>
    <property type="match status" value="1"/>
</dbReference>
<evidence type="ECO:0000256" key="9">
    <source>
        <dbReference type="ARBA" id="ARBA00023136"/>
    </source>
</evidence>
<keyword evidence="5 10" id="KW-0479">Metal-binding</keyword>
<dbReference type="Pfam" id="PF00067">
    <property type="entry name" value="p450"/>
    <property type="match status" value="1"/>
</dbReference>
<dbReference type="GO" id="GO:0016020">
    <property type="term" value="C:membrane"/>
    <property type="evidence" value="ECO:0007669"/>
    <property type="project" value="UniProtKB-SubCell"/>
</dbReference>
<dbReference type="OrthoDB" id="784522at2759"/>
<feature type="binding site" description="axial binding residue" evidence="10">
    <location>
        <position position="447"/>
    </location>
    <ligand>
        <name>heme</name>
        <dbReference type="ChEBI" id="CHEBI:30413"/>
    </ligand>
    <ligandPart>
        <name>Fe</name>
        <dbReference type="ChEBI" id="CHEBI:18248"/>
    </ligandPart>
</feature>
<evidence type="ECO:0000256" key="6">
    <source>
        <dbReference type="ARBA" id="ARBA00023002"/>
    </source>
</evidence>
<dbReference type="InterPro" id="IPR017972">
    <property type="entry name" value="Cyt_P450_CS"/>
</dbReference>
<keyword evidence="8 11" id="KW-0503">Monooxygenase</keyword>
<dbReference type="SUPFAM" id="SSF48264">
    <property type="entry name" value="Cytochrome P450"/>
    <property type="match status" value="1"/>
</dbReference>
<evidence type="ECO:0000256" key="3">
    <source>
        <dbReference type="ARBA" id="ARBA00010617"/>
    </source>
</evidence>
<keyword evidence="6 11" id="KW-0560">Oxidoreductase</keyword>
<dbReference type="InterPro" id="IPR001128">
    <property type="entry name" value="Cyt_P450"/>
</dbReference>
<dbReference type="InterPro" id="IPR036396">
    <property type="entry name" value="Cyt_P450_sf"/>
</dbReference>
<dbReference type="Proteomes" id="UP000663760">
    <property type="component" value="Chromosome 9"/>
</dbReference>
<protein>
    <submittedName>
        <fullName evidence="12">Uncharacterized protein</fullName>
    </submittedName>
</protein>
<keyword evidence="13" id="KW-1185">Reference proteome</keyword>
<evidence type="ECO:0000256" key="2">
    <source>
        <dbReference type="ARBA" id="ARBA00004370"/>
    </source>
</evidence>
<evidence type="ECO:0000256" key="8">
    <source>
        <dbReference type="ARBA" id="ARBA00023033"/>
    </source>
</evidence>
<dbReference type="CDD" id="cd20618">
    <property type="entry name" value="CYP71_clan"/>
    <property type="match status" value="1"/>
</dbReference>
<dbReference type="GO" id="GO:0005506">
    <property type="term" value="F:iron ion binding"/>
    <property type="evidence" value="ECO:0007669"/>
    <property type="project" value="InterPro"/>
</dbReference>
<comment type="similarity">
    <text evidence="3 11">Belongs to the cytochrome P450 family.</text>
</comment>
<dbReference type="GO" id="GO:0020037">
    <property type="term" value="F:heme binding"/>
    <property type="evidence" value="ECO:0007669"/>
    <property type="project" value="InterPro"/>
</dbReference>
<dbReference type="PRINTS" id="PR00385">
    <property type="entry name" value="P450"/>
</dbReference>
<keyword evidence="7 10" id="KW-0408">Iron</keyword>
<dbReference type="EMBL" id="LR746272">
    <property type="protein sequence ID" value="CAA7401250.1"/>
    <property type="molecule type" value="Genomic_DNA"/>
</dbReference>
<dbReference type="Gene3D" id="1.10.630.10">
    <property type="entry name" value="Cytochrome P450"/>
    <property type="match status" value="1"/>
</dbReference>
<dbReference type="PANTHER" id="PTHR47943:SF2">
    <property type="entry name" value="CYTOCHROME P450"/>
    <property type="match status" value="1"/>
</dbReference>
<gene>
    <name evidence="12" type="ORF">SI8410_09011928</name>
</gene>
<dbReference type="InterPro" id="IPR002401">
    <property type="entry name" value="Cyt_P450_E_grp-I"/>
</dbReference>
<reference evidence="12" key="1">
    <citation type="submission" date="2020-02" db="EMBL/GenBank/DDBJ databases">
        <authorList>
            <person name="Scholz U."/>
            <person name="Mascher M."/>
            <person name="Fiebig A."/>
        </authorList>
    </citation>
    <scope>NUCLEOTIDE SEQUENCE</scope>
</reference>
<comment type="cofactor">
    <cofactor evidence="1 10">
        <name>heme</name>
        <dbReference type="ChEBI" id="CHEBI:30413"/>
    </cofactor>
</comment>
<accession>A0A7I8KTY2</accession>
<comment type="subcellular location">
    <subcellularLocation>
        <location evidence="2">Membrane</location>
    </subcellularLocation>
</comment>
<sequence length="504" mass="55754">MAMYSWMSPDSLLVAVVVAASAAAARFFALPLLKRTTRIGNGISLRLPPNPPGLPILGNLRILGALPHRALRKLAEAYGPVMGIRLGLVQAVVVSSFVSAQKFLREPAFMSRPAGDVSNYLTYGRKGVLSSECGSNWRESRNLCLDHMLSTRSIDALRGVRNEEIHRLLYSLKKAADGDCKAVDLSEAVTATILAIVCRTLFGKVYGNASAIEKTLKEATQLTGVFNINDYIPFIGFLDLNGHRRRMKAVRRAYDSLFETVIHKHCRSLNEGTKLEDCVVASILSSTGTQYDRVNLKAILMDMITGGSDTSATTVEWTMSELLRHPRVMRKLQHELEEAVGMDRVVEEEDLPKLPYLEMVIKESMRLHPAIPLIPREARVDCVAGGFQLKKGSQVLVNLWAVGRDPSQWDDPEAFYPERFEGGIRGAEDRDGLESDFLAFGAGNRRCPGMQMGLTTVRIVVAQLVHCFDWALPGDLDMSERFGIRLSRAKNLLAVPTYRLPPGS</sequence>
<evidence type="ECO:0000256" key="1">
    <source>
        <dbReference type="ARBA" id="ARBA00001971"/>
    </source>
</evidence>
<organism evidence="12 13">
    <name type="scientific">Spirodela intermedia</name>
    <name type="common">Intermediate duckweed</name>
    <dbReference type="NCBI Taxonomy" id="51605"/>
    <lineage>
        <taxon>Eukaryota</taxon>
        <taxon>Viridiplantae</taxon>
        <taxon>Streptophyta</taxon>
        <taxon>Embryophyta</taxon>
        <taxon>Tracheophyta</taxon>
        <taxon>Spermatophyta</taxon>
        <taxon>Magnoliopsida</taxon>
        <taxon>Liliopsida</taxon>
        <taxon>Araceae</taxon>
        <taxon>Lemnoideae</taxon>
        <taxon>Spirodela</taxon>
    </lineage>
</organism>
<dbReference type="GO" id="GO:0004497">
    <property type="term" value="F:monooxygenase activity"/>
    <property type="evidence" value="ECO:0007669"/>
    <property type="project" value="UniProtKB-KW"/>
</dbReference>
<dbReference type="FunFam" id="1.10.630.10:FF:000126">
    <property type="entry name" value="Predicted protein"/>
    <property type="match status" value="1"/>
</dbReference>
<evidence type="ECO:0000313" key="12">
    <source>
        <dbReference type="EMBL" id="CAA7401250.1"/>
    </source>
</evidence>
<keyword evidence="9" id="KW-0472">Membrane</keyword>
<dbReference type="PRINTS" id="PR00463">
    <property type="entry name" value="EP450I"/>
</dbReference>
<proteinExistence type="inferred from homology"/>